<keyword evidence="3" id="KW-1185">Reference proteome</keyword>
<sequence length="41" mass="4148">MLSTPVPLWAAILAVLIAMLASGLFAFGVAFGLFKAGVIGL</sequence>
<proteinExistence type="predicted"/>
<name>A0A225DP71_9BACT</name>
<dbReference type="EMBL" id="NIDE01000014">
    <property type="protein sequence ID" value="OWK38155.1"/>
    <property type="molecule type" value="Genomic_DNA"/>
</dbReference>
<evidence type="ECO:0000313" key="3">
    <source>
        <dbReference type="Proteomes" id="UP000214646"/>
    </source>
</evidence>
<reference evidence="3" key="1">
    <citation type="submission" date="2017-06" db="EMBL/GenBank/DDBJ databases">
        <title>Genome analysis of Fimbriiglobus ruber SP5, the first member of the order Planctomycetales with confirmed chitinolytic capability.</title>
        <authorList>
            <person name="Ravin N.V."/>
            <person name="Rakitin A.L."/>
            <person name="Ivanova A.A."/>
            <person name="Beletsky A.V."/>
            <person name="Kulichevskaya I.S."/>
            <person name="Mardanov A.V."/>
            <person name="Dedysh S.N."/>
        </authorList>
    </citation>
    <scope>NUCLEOTIDE SEQUENCE [LARGE SCALE GENOMIC DNA]</scope>
    <source>
        <strain evidence="3">SP5</strain>
    </source>
</reference>
<accession>A0A225DP71</accession>
<comment type="caution">
    <text evidence="2">The sequence shown here is derived from an EMBL/GenBank/DDBJ whole genome shotgun (WGS) entry which is preliminary data.</text>
</comment>
<feature type="transmembrane region" description="Helical" evidence="1">
    <location>
        <begin position="6"/>
        <end position="34"/>
    </location>
</feature>
<gene>
    <name evidence="2" type="ORF">FRUB_07275</name>
</gene>
<protein>
    <submittedName>
        <fullName evidence="2">Uncharacterized protein</fullName>
    </submittedName>
</protein>
<keyword evidence="1" id="KW-0812">Transmembrane</keyword>
<evidence type="ECO:0000313" key="2">
    <source>
        <dbReference type="EMBL" id="OWK38155.1"/>
    </source>
</evidence>
<organism evidence="2 3">
    <name type="scientific">Fimbriiglobus ruber</name>
    <dbReference type="NCBI Taxonomy" id="1908690"/>
    <lineage>
        <taxon>Bacteria</taxon>
        <taxon>Pseudomonadati</taxon>
        <taxon>Planctomycetota</taxon>
        <taxon>Planctomycetia</taxon>
        <taxon>Gemmatales</taxon>
        <taxon>Gemmataceae</taxon>
        <taxon>Fimbriiglobus</taxon>
    </lineage>
</organism>
<dbReference type="AlphaFoldDB" id="A0A225DP71"/>
<keyword evidence="1" id="KW-1133">Transmembrane helix</keyword>
<dbReference type="Proteomes" id="UP000214646">
    <property type="component" value="Unassembled WGS sequence"/>
</dbReference>
<dbReference type="RefSeq" id="WP_261341198.1">
    <property type="nucleotide sequence ID" value="NZ_NIDE01000014.1"/>
</dbReference>
<keyword evidence="1" id="KW-0472">Membrane</keyword>
<evidence type="ECO:0000256" key="1">
    <source>
        <dbReference type="SAM" id="Phobius"/>
    </source>
</evidence>